<accession>A0A6J8CMW3</accession>
<keyword evidence="4" id="KW-1185">Reference proteome</keyword>
<sequence>MRARGKQTVSSIFFIVVLVVVFYTFYFDKPTFLKTLTDNSKEKTQTSSATGLLTAENTVGKVITRNEKGWTVDNKICHKNYDFVLAHLKDPPHTPIFVYTTEEDKWVSGSIIAHGSWEGGHVGTIHNYMRKFPQAVFLDIGANIGMFSVSIAAHGYRVIAIDCLEGNVMRLCASMKAAKLTNKMTVVYNALSHTHEKVSLGKYHGNVGGTYVKQGKHSHQTGTESVNSIFLDDLLEIYSFDQVVIKMDVETFEANVLKGGYKFFEQVKVEALLMEFVAHREKESGKFIADFLLSHGLEPNVADSIKNDYKKWGNEVLFLRKNKVIATVTKPLPTVISENKNKITITSKNEALGKVISYSGNQWTSDENFCPTDTSKFVATKLGQPYNVPMFVYTMKEDQWVSGRIIQGGIWEEDLVNKVLVQMDNFPNAVFIDIGSNIGVFSLAVASKGRNVISIDCLKGNVERFCNSIKSAGFNKHMTIIYNALSNERKNFSLGTYEGNVGGTYIKEPASGDSLISSILLDDLVTFFELQEVVVKMDVETHEANVLHGAKKFFEFVKVHYFLLEFVAHKGKPSGSFISNFFDSYGMEPILPSTSQYADTSTWPNEVAWRRKKEDNTRNKEHSTVRDIEKRNIPQTQNRFSHSNQITSDQETLGKVISRSAFVQQWTEANISCQAKSNFVRASLNRDPNTPIYVYTPEEDKWVSGSIIRNGNWEGDLVQKIAFIFNEFPDATFLDIGANVGMFSLSLAKRGKRVIAFDCLKGNVERLCASMKANDGFENRMTIVYNALSNQREKVTLGTYNGNIGGTFVKKIESNTENVGNTVDSILLDDILEIFKFDNKVIIKMDVETFEAKILEGAEKFFSTVEVEALLLEFVSHRGNKSGTYILQFLEKHNLFPVLGPGMDRYNTNTWKKGEVMFRRKSS</sequence>
<dbReference type="InterPro" id="IPR006342">
    <property type="entry name" value="FkbM_mtfrase"/>
</dbReference>
<feature type="domain" description="Methyltransferase FkbM" evidence="2">
    <location>
        <begin position="139"/>
        <end position="296"/>
    </location>
</feature>
<feature type="transmembrane region" description="Helical" evidence="1">
    <location>
        <begin position="9"/>
        <end position="27"/>
    </location>
</feature>
<dbReference type="AlphaFoldDB" id="A0A6J8CMW3"/>
<evidence type="ECO:0000259" key="2">
    <source>
        <dbReference type="Pfam" id="PF05050"/>
    </source>
</evidence>
<evidence type="ECO:0000313" key="3">
    <source>
        <dbReference type="EMBL" id="CAC5396170.1"/>
    </source>
</evidence>
<dbReference type="SUPFAM" id="SSF53335">
    <property type="entry name" value="S-adenosyl-L-methionine-dependent methyltransferases"/>
    <property type="match status" value="3"/>
</dbReference>
<dbReference type="Proteomes" id="UP000507470">
    <property type="component" value="Unassembled WGS sequence"/>
</dbReference>
<keyword evidence="1" id="KW-0472">Membrane</keyword>
<protein>
    <recommendedName>
        <fullName evidence="2">Methyltransferase FkbM domain-containing protein</fullName>
    </recommendedName>
</protein>
<evidence type="ECO:0000313" key="4">
    <source>
        <dbReference type="Proteomes" id="UP000507470"/>
    </source>
</evidence>
<dbReference type="Gene3D" id="3.40.50.150">
    <property type="entry name" value="Vaccinia Virus protein VP39"/>
    <property type="match status" value="3"/>
</dbReference>
<gene>
    <name evidence="3" type="ORF">MCOR_30769</name>
</gene>
<dbReference type="Pfam" id="PF05050">
    <property type="entry name" value="Methyltransf_21"/>
    <property type="match status" value="2"/>
</dbReference>
<organism evidence="3 4">
    <name type="scientific">Mytilus coruscus</name>
    <name type="common">Sea mussel</name>
    <dbReference type="NCBI Taxonomy" id="42192"/>
    <lineage>
        <taxon>Eukaryota</taxon>
        <taxon>Metazoa</taxon>
        <taxon>Spiralia</taxon>
        <taxon>Lophotrochozoa</taxon>
        <taxon>Mollusca</taxon>
        <taxon>Bivalvia</taxon>
        <taxon>Autobranchia</taxon>
        <taxon>Pteriomorphia</taxon>
        <taxon>Mytilida</taxon>
        <taxon>Mytiloidea</taxon>
        <taxon>Mytilidae</taxon>
        <taxon>Mytilinae</taxon>
        <taxon>Mytilus</taxon>
    </lineage>
</organism>
<keyword evidence="1" id="KW-0812">Transmembrane</keyword>
<dbReference type="PANTHER" id="PTHR34203:SF13">
    <property type="entry name" value="EXPRESSED PROTEIN"/>
    <property type="match status" value="1"/>
</dbReference>
<keyword evidence="1" id="KW-1133">Transmembrane helix</keyword>
<dbReference type="EMBL" id="CACVKT020005605">
    <property type="protein sequence ID" value="CAC5396170.1"/>
    <property type="molecule type" value="Genomic_DNA"/>
</dbReference>
<dbReference type="OrthoDB" id="2128152at2759"/>
<reference evidence="3 4" key="1">
    <citation type="submission" date="2020-06" db="EMBL/GenBank/DDBJ databases">
        <authorList>
            <person name="Li R."/>
            <person name="Bekaert M."/>
        </authorList>
    </citation>
    <scope>NUCLEOTIDE SEQUENCE [LARGE SCALE GENOMIC DNA]</scope>
    <source>
        <strain evidence="4">wild</strain>
    </source>
</reference>
<feature type="domain" description="Methyltransferase FkbM" evidence="2">
    <location>
        <begin position="735"/>
        <end position="893"/>
    </location>
</feature>
<dbReference type="NCBIfam" id="TIGR01444">
    <property type="entry name" value="fkbM_fam"/>
    <property type="match status" value="3"/>
</dbReference>
<proteinExistence type="predicted"/>
<dbReference type="PANTHER" id="PTHR34203">
    <property type="entry name" value="METHYLTRANSFERASE, FKBM FAMILY PROTEIN"/>
    <property type="match status" value="1"/>
</dbReference>
<name>A0A6J8CMW3_MYTCO</name>
<dbReference type="InterPro" id="IPR052514">
    <property type="entry name" value="SAM-dependent_MTase"/>
</dbReference>
<evidence type="ECO:0000256" key="1">
    <source>
        <dbReference type="SAM" id="Phobius"/>
    </source>
</evidence>
<dbReference type="InterPro" id="IPR029063">
    <property type="entry name" value="SAM-dependent_MTases_sf"/>
</dbReference>